<gene>
    <name evidence="1" type="ORF">ERUC_LOCUS17959</name>
</gene>
<dbReference type="Proteomes" id="UP001642260">
    <property type="component" value="Unassembled WGS sequence"/>
</dbReference>
<accession>A0ABC8K0L5</accession>
<organism evidence="1 2">
    <name type="scientific">Eruca vesicaria subsp. sativa</name>
    <name type="common">Garden rocket</name>
    <name type="synonym">Eruca sativa</name>
    <dbReference type="NCBI Taxonomy" id="29727"/>
    <lineage>
        <taxon>Eukaryota</taxon>
        <taxon>Viridiplantae</taxon>
        <taxon>Streptophyta</taxon>
        <taxon>Embryophyta</taxon>
        <taxon>Tracheophyta</taxon>
        <taxon>Spermatophyta</taxon>
        <taxon>Magnoliopsida</taxon>
        <taxon>eudicotyledons</taxon>
        <taxon>Gunneridae</taxon>
        <taxon>Pentapetalae</taxon>
        <taxon>rosids</taxon>
        <taxon>malvids</taxon>
        <taxon>Brassicales</taxon>
        <taxon>Brassicaceae</taxon>
        <taxon>Brassiceae</taxon>
        <taxon>Eruca</taxon>
    </lineage>
</organism>
<protein>
    <submittedName>
        <fullName evidence="1">Uncharacterized protein</fullName>
    </submittedName>
</protein>
<evidence type="ECO:0000313" key="1">
    <source>
        <dbReference type="EMBL" id="CAH8350252.1"/>
    </source>
</evidence>
<name>A0ABC8K0L5_ERUVS</name>
<proteinExistence type="predicted"/>
<sequence length="109" mass="12501">MVIAKCLLVSCLQRFSRLGQIRTLAEGPLDVNSEVEVKGWPRKALIQARDEIREKKKWINELTATVNELSVTVNELTATVNGLCMELEQQKVKKRASREMVVYRRSIIM</sequence>
<dbReference type="EMBL" id="CAKOAT010166044">
    <property type="protein sequence ID" value="CAH8350252.1"/>
    <property type="molecule type" value="Genomic_DNA"/>
</dbReference>
<comment type="caution">
    <text evidence="1">The sequence shown here is derived from an EMBL/GenBank/DDBJ whole genome shotgun (WGS) entry which is preliminary data.</text>
</comment>
<reference evidence="1 2" key="1">
    <citation type="submission" date="2022-03" db="EMBL/GenBank/DDBJ databases">
        <authorList>
            <person name="Macdonald S."/>
            <person name="Ahmed S."/>
            <person name="Newling K."/>
        </authorList>
    </citation>
    <scope>NUCLEOTIDE SEQUENCE [LARGE SCALE GENOMIC DNA]</scope>
</reference>
<keyword evidence="2" id="KW-1185">Reference proteome</keyword>
<evidence type="ECO:0000313" key="2">
    <source>
        <dbReference type="Proteomes" id="UP001642260"/>
    </source>
</evidence>
<dbReference type="AlphaFoldDB" id="A0ABC8K0L5"/>